<evidence type="ECO:0000256" key="1">
    <source>
        <dbReference type="ARBA" id="ARBA00007613"/>
    </source>
</evidence>
<dbReference type="NCBIfam" id="TIGR01845">
    <property type="entry name" value="outer_NodT"/>
    <property type="match status" value="1"/>
</dbReference>
<evidence type="ECO:0000313" key="5">
    <source>
        <dbReference type="Proteomes" id="UP000027583"/>
    </source>
</evidence>
<evidence type="ECO:0000313" key="4">
    <source>
        <dbReference type="EMBL" id="CDG40972.1"/>
    </source>
</evidence>
<dbReference type="eggNOG" id="COG1538">
    <property type="taxonomic scope" value="Bacteria"/>
</dbReference>
<comment type="caution">
    <text evidence="4">The sequence shown here is derived from an EMBL/GenBank/DDBJ whole genome shotgun (WGS) entry which is preliminary data.</text>
</comment>
<comment type="subcellular location">
    <subcellularLocation>
        <location evidence="2">Cell membrane</location>
        <topology evidence="2">Lipid-anchor</topology>
    </subcellularLocation>
</comment>
<sequence length="538" mass="58966">MTRFTISRSHDLKTGRSPRALMLCGASLAMVLSLPGCVGPKYQKPDLWSPTQYDMHAHAGQKGSLTTPDAPDVNWWKIFNDPTLTSLETRLATQNLDIQRATAQLAQSRAQLLMAGAERFPGLSASGSYTRSQYSTKSLQRILSGVAKDNATALGQQNATLLDQSVGSATIPVLNQWKYSIDASYELDIWGRVARQYEAAKADLQATDEERRGVLIAQQADMANDYLTLRGMQEQLRITQANRDTQAQTLALARERQKTGLVTELDVTSAESQLDSTTAQIAQIEQRIALQINAISLLLGSPPGTLNDELTRTAGIPVVPPRVPVGVPAELAQRRPDIRQAEAQLHAAVANVAEAEAEFYPKITISADFGLQSLSFRDLGFWNARAWNLGPSISLPIFQGGRLRGQLMLNRYAQKAAAITYRQTVLGAWRDVDNALVAYRDEQRRRDGLQAAVGAGQRALKLSQEQYRSGLTTYLNVLSAQRDLLSAQLQLADSTTTIASNLARLYNALGGGWEVQFPQDKPEDATIRQLGEDSPRHG</sequence>
<protein>
    <submittedName>
        <fullName evidence="4">Outer membrane component of tripartite multidrug resistance system</fullName>
    </submittedName>
</protein>
<dbReference type="GO" id="GO:0015562">
    <property type="term" value="F:efflux transmembrane transporter activity"/>
    <property type="evidence" value="ECO:0007669"/>
    <property type="project" value="InterPro"/>
</dbReference>
<keyword evidence="2" id="KW-0812">Transmembrane</keyword>
<dbReference type="GO" id="GO:0005886">
    <property type="term" value="C:plasma membrane"/>
    <property type="evidence" value="ECO:0007669"/>
    <property type="project" value="UniProtKB-SubCell"/>
</dbReference>
<keyword evidence="2" id="KW-0472">Membrane</keyword>
<dbReference type="InterPro" id="IPR010131">
    <property type="entry name" value="MdtP/NodT-like"/>
</dbReference>
<keyword evidence="2" id="KW-0449">Lipoprotein</keyword>
<proteinExistence type="inferred from homology"/>
<keyword evidence="2" id="KW-1134">Transmembrane beta strand</keyword>
<dbReference type="SUPFAM" id="SSF56954">
    <property type="entry name" value="Outer membrane efflux proteins (OEP)"/>
    <property type="match status" value="1"/>
</dbReference>
<feature type="coiled-coil region" evidence="3">
    <location>
        <begin position="84"/>
        <end position="111"/>
    </location>
</feature>
<dbReference type="Gene3D" id="1.20.1600.10">
    <property type="entry name" value="Outer membrane efflux proteins (OEP)"/>
    <property type="match status" value="1"/>
</dbReference>
<dbReference type="PANTHER" id="PTHR30203">
    <property type="entry name" value="OUTER MEMBRANE CATION EFFLUX PROTEIN"/>
    <property type="match status" value="1"/>
</dbReference>
<gene>
    <name evidence="4" type="ORF">ASAP_2927</name>
</gene>
<dbReference type="PANTHER" id="PTHR30203:SF25">
    <property type="entry name" value="OUTER MEMBRANE PROTEIN-RELATED"/>
    <property type="match status" value="1"/>
</dbReference>
<evidence type="ECO:0000256" key="2">
    <source>
        <dbReference type="RuleBase" id="RU362097"/>
    </source>
</evidence>
<dbReference type="InterPro" id="IPR003423">
    <property type="entry name" value="OMP_efflux"/>
</dbReference>
<keyword evidence="3" id="KW-0175">Coiled coil</keyword>
<organism evidence="4 5">
    <name type="scientific">Asaia bogorensis</name>
    <dbReference type="NCBI Taxonomy" id="91915"/>
    <lineage>
        <taxon>Bacteria</taxon>
        <taxon>Pseudomonadati</taxon>
        <taxon>Pseudomonadota</taxon>
        <taxon>Alphaproteobacteria</taxon>
        <taxon>Acetobacterales</taxon>
        <taxon>Acetobacteraceae</taxon>
        <taxon>Asaia</taxon>
    </lineage>
</organism>
<keyword evidence="2" id="KW-0564">Palmitate</keyword>
<comment type="similarity">
    <text evidence="1 2">Belongs to the outer membrane factor (OMF) (TC 1.B.17) family.</text>
</comment>
<reference evidence="4 5" key="1">
    <citation type="journal article" date="2014" name="Genome Biol. Evol.">
        <title>Acetic acid bacteria genomes reveal functional traits for adaptation to life in insect guts.</title>
        <authorList>
            <person name="Chouaia B."/>
            <person name="Gaiarsa S."/>
            <person name="Crotti E."/>
            <person name="Comandatore F."/>
            <person name="Degli Esposti M."/>
            <person name="Ricci I."/>
            <person name="Alma A."/>
            <person name="Favia G."/>
            <person name="Bandi C."/>
            <person name="Daffonchio D."/>
        </authorList>
    </citation>
    <scope>NUCLEOTIDE SEQUENCE [LARGE SCALE GENOMIC DNA]</scope>
    <source>
        <strain evidence="4 5">SF2.1</strain>
    </source>
</reference>
<dbReference type="AlphaFoldDB" id="A0A060QM62"/>
<dbReference type="EMBL" id="CBLX010000024">
    <property type="protein sequence ID" value="CDG40972.1"/>
    <property type="molecule type" value="Genomic_DNA"/>
</dbReference>
<accession>A0A060QM62</accession>
<evidence type="ECO:0000256" key="3">
    <source>
        <dbReference type="SAM" id="Coils"/>
    </source>
</evidence>
<dbReference type="Proteomes" id="UP000027583">
    <property type="component" value="Unassembled WGS sequence"/>
</dbReference>
<reference evidence="4 5" key="2">
    <citation type="journal article" date="2014" name="PLoS ONE">
        <title>Evolution of mitochondria reconstructed from the energy metabolism of living bacteria.</title>
        <authorList>
            <person name="Degli Esposti M."/>
            <person name="Chouaia B."/>
            <person name="Comandatore F."/>
            <person name="Crotti E."/>
            <person name="Sassera D."/>
            <person name="Lievens P.M."/>
            <person name="Daffonchio D."/>
            <person name="Bandi C."/>
        </authorList>
    </citation>
    <scope>NUCLEOTIDE SEQUENCE [LARGE SCALE GENOMIC DNA]</scope>
    <source>
        <strain evidence="4 5">SF2.1</strain>
    </source>
</reference>
<name>A0A060QM62_9PROT</name>
<dbReference type="Pfam" id="PF02321">
    <property type="entry name" value="OEP"/>
    <property type="match status" value="2"/>
</dbReference>
<dbReference type="Gene3D" id="2.20.200.10">
    <property type="entry name" value="Outer membrane efflux proteins (OEP)"/>
    <property type="match status" value="1"/>
</dbReference>